<dbReference type="PANTHER" id="PTHR39965:SF1">
    <property type="entry name" value="CRISPR SYSTEM CMR SUBUNIT CMR6"/>
    <property type="match status" value="1"/>
</dbReference>
<evidence type="ECO:0000259" key="3">
    <source>
        <dbReference type="Pfam" id="PF03787"/>
    </source>
</evidence>
<dbReference type="Pfam" id="PF03787">
    <property type="entry name" value="RAMPs"/>
    <property type="match status" value="1"/>
</dbReference>
<name>A0A1A9RKQ9_EIKCO</name>
<evidence type="ECO:0000256" key="1">
    <source>
        <dbReference type="ARBA" id="ARBA00023118"/>
    </source>
</evidence>
<dbReference type="AlphaFoldDB" id="A0A1A9RKQ9"/>
<dbReference type="RefSeq" id="WP_064087798.1">
    <property type="nucleotide sequence ID" value="NZ_LXSG01000033.1"/>
</dbReference>
<keyword evidence="1" id="KW-0051">Antiviral defense</keyword>
<protein>
    <submittedName>
        <fullName evidence="4">Type III-B CRISPR module RAMP protein Cmr6</fullName>
    </submittedName>
</protein>
<sequence>MIISLMRESLRKLISGNLKDAHAGLLMQRGLPEWNQDDKQAKEDLIEKIAKIPAPAKDSLYALAFTRWVQATSDTSRFATLTASISGRLYTGLNSAGALETGISTHHTYGMPLIAGSSVKGIARSYAESLGLDKAYLTVLFGDDSDSGSLKAGALVWHDAWFVPASTQPFAAEIITTHHQDYYNGKQLEADEMESPIPNQQIATQGSFYFAIECAPGAQAWAVYAQNLLFQALQTQGAGSKTASGYGYFTEADEAARRSIRNIQDAQNQARAAQQKAAKLAAMPAHRQFIQTWQDRMAAHTNMTVGNQAHDTLYKEWKAALQTAAESPDFNAAEKAEIAAEFAVKKMEQAYKNWLTGKRPKELKPILAKLRGE</sequence>
<gene>
    <name evidence="4" type="ORF">A7P90_06845</name>
</gene>
<dbReference type="InterPro" id="IPR010172">
    <property type="entry name" value="CRISPR-assoc_prot_TM1791"/>
</dbReference>
<evidence type="ECO:0000256" key="2">
    <source>
        <dbReference type="SAM" id="Coils"/>
    </source>
</evidence>
<dbReference type="EMBL" id="LXSG01000033">
    <property type="protein sequence ID" value="OAM18634.1"/>
    <property type="molecule type" value="Genomic_DNA"/>
</dbReference>
<reference evidence="5" key="1">
    <citation type="submission" date="2016-05" db="EMBL/GenBank/DDBJ databases">
        <title>Draft genome of Corynebacterium afermentans subsp. afermentans LCDC 88199T.</title>
        <authorList>
            <person name="Bernier A.-M."/>
            <person name="Bernard K."/>
        </authorList>
    </citation>
    <scope>NUCLEOTIDE SEQUENCE [LARGE SCALE GENOMIC DNA]</scope>
    <source>
        <strain evidence="5">NML04-0072</strain>
    </source>
</reference>
<feature type="domain" description="CRISPR type III-associated protein" evidence="3">
    <location>
        <begin position="89"/>
        <end position="249"/>
    </location>
</feature>
<feature type="coiled-coil region" evidence="2">
    <location>
        <begin position="256"/>
        <end position="283"/>
    </location>
</feature>
<dbReference type="GO" id="GO:0051607">
    <property type="term" value="P:defense response to virus"/>
    <property type="evidence" value="ECO:0007669"/>
    <property type="project" value="UniProtKB-KW"/>
</dbReference>
<dbReference type="PANTHER" id="PTHR39965">
    <property type="entry name" value="CRISPR SYSTEM CMR SUBUNIT CMR6"/>
    <property type="match status" value="1"/>
</dbReference>
<evidence type="ECO:0000313" key="4">
    <source>
        <dbReference type="EMBL" id="OAM18634.1"/>
    </source>
</evidence>
<keyword evidence="2" id="KW-0175">Coiled coil</keyword>
<dbReference type="InterPro" id="IPR005537">
    <property type="entry name" value="RAMP_III_fam"/>
</dbReference>
<comment type="caution">
    <text evidence="4">The sequence shown here is derived from an EMBL/GenBank/DDBJ whole genome shotgun (WGS) entry which is preliminary data.</text>
</comment>
<organism evidence="4 5">
    <name type="scientific">Eikenella corrodens</name>
    <dbReference type="NCBI Taxonomy" id="539"/>
    <lineage>
        <taxon>Bacteria</taxon>
        <taxon>Pseudomonadati</taxon>
        <taxon>Pseudomonadota</taxon>
        <taxon>Betaproteobacteria</taxon>
        <taxon>Neisseriales</taxon>
        <taxon>Neisseriaceae</taxon>
        <taxon>Eikenella</taxon>
    </lineage>
</organism>
<dbReference type="Proteomes" id="UP000077589">
    <property type="component" value="Unassembled WGS sequence"/>
</dbReference>
<evidence type="ECO:0000313" key="5">
    <source>
        <dbReference type="Proteomes" id="UP000077589"/>
    </source>
</evidence>
<accession>A0A1A9RKQ9</accession>
<proteinExistence type="predicted"/>
<dbReference type="OrthoDB" id="9813956at2"/>